<dbReference type="FunFam" id="1.10.510.10:FF:000048">
    <property type="entry name" value="Protein kinase C"/>
    <property type="match status" value="1"/>
</dbReference>
<dbReference type="InterPro" id="IPR000719">
    <property type="entry name" value="Prot_kinase_dom"/>
</dbReference>
<dbReference type="GeneID" id="90540960"/>
<evidence type="ECO:0000256" key="2">
    <source>
        <dbReference type="ARBA" id="ARBA00022527"/>
    </source>
</evidence>
<keyword evidence="6 14" id="KW-0418">Kinase</keyword>
<feature type="domain" description="Protein kinase" evidence="12">
    <location>
        <begin position="7"/>
        <end position="261"/>
    </location>
</feature>
<evidence type="ECO:0000313" key="15">
    <source>
        <dbReference type="Proteomes" id="UP001334084"/>
    </source>
</evidence>
<name>A0AAX4JB29_9MICR</name>
<dbReference type="PROSITE" id="PS00107">
    <property type="entry name" value="PROTEIN_KINASE_ATP"/>
    <property type="match status" value="1"/>
</dbReference>
<dbReference type="PROSITE" id="PS00108">
    <property type="entry name" value="PROTEIN_KINASE_ST"/>
    <property type="match status" value="1"/>
</dbReference>
<dbReference type="SUPFAM" id="SSF56112">
    <property type="entry name" value="Protein kinase-like (PK-like)"/>
    <property type="match status" value="1"/>
</dbReference>
<keyword evidence="7 10" id="KW-0067">ATP-binding</keyword>
<dbReference type="InterPro" id="IPR000961">
    <property type="entry name" value="AGC-kinase_C"/>
</dbReference>
<evidence type="ECO:0000256" key="9">
    <source>
        <dbReference type="ARBA" id="ARBA00047454"/>
    </source>
</evidence>
<comment type="catalytic activity">
    <reaction evidence="8">
        <text>L-threonyl-[protein] + ATP = O-phospho-L-threonyl-[protein] + ADP + H(+)</text>
        <dbReference type="Rhea" id="RHEA:46608"/>
        <dbReference type="Rhea" id="RHEA-COMP:11060"/>
        <dbReference type="Rhea" id="RHEA-COMP:11605"/>
        <dbReference type="ChEBI" id="CHEBI:15378"/>
        <dbReference type="ChEBI" id="CHEBI:30013"/>
        <dbReference type="ChEBI" id="CHEBI:30616"/>
        <dbReference type="ChEBI" id="CHEBI:61977"/>
        <dbReference type="ChEBI" id="CHEBI:456216"/>
        <dbReference type="EC" id="2.7.11.11"/>
    </reaction>
</comment>
<keyword evidence="5 10" id="KW-0547">Nucleotide-binding</keyword>
<dbReference type="Gene3D" id="1.10.510.10">
    <property type="entry name" value="Transferase(Phosphotransferase) domain 1"/>
    <property type="match status" value="1"/>
</dbReference>
<evidence type="ECO:0000256" key="3">
    <source>
        <dbReference type="ARBA" id="ARBA00022553"/>
    </source>
</evidence>
<dbReference type="AlphaFoldDB" id="A0AAX4JB29"/>
<sequence length="316" mass="36908">MLELTNLVFIKKIGTGAFGKVYLVSIKNQESVRFAIKILNKRKLLKMRQADQLENEIKALKGVNGHVFIAKLVSVVRDSKIIGIVMDYISGGELFYWLRRLRKFSEYATLFYASEILVALEFIHKRGLLYRDLKPENILLTPCGHIKLTDFGFAVDHKEKTHIISGTPEYMSPEKLLNEDDGIESDYWSFGIILFEMFTGDPPFYDSDNHLIYRKILENDIYIPQYLSYAAADLLSRLLRKKRQERLGYWGLDDIKRHIFFSAVDWNHVVDCSLIPPIKPSMYKSSDYGYIPDDNNQDENEDQVPKKPYEYIKFYE</sequence>
<dbReference type="Proteomes" id="UP001334084">
    <property type="component" value="Chromosome 3"/>
</dbReference>
<evidence type="ECO:0000256" key="5">
    <source>
        <dbReference type="ARBA" id="ARBA00022741"/>
    </source>
</evidence>
<protein>
    <recommendedName>
        <fullName evidence="1">cAMP-dependent protein kinase</fullName>
        <ecNumber evidence="1">2.7.11.11</ecNumber>
    </recommendedName>
</protein>
<evidence type="ECO:0000256" key="7">
    <source>
        <dbReference type="ARBA" id="ARBA00022840"/>
    </source>
</evidence>
<gene>
    <name evidence="14" type="ORF">VNE69_03364</name>
</gene>
<dbReference type="EMBL" id="CP142728">
    <property type="protein sequence ID" value="WUR03155.1"/>
    <property type="molecule type" value="Genomic_DNA"/>
</dbReference>
<dbReference type="PROSITE" id="PS50011">
    <property type="entry name" value="PROTEIN_KINASE_DOM"/>
    <property type="match status" value="1"/>
</dbReference>
<keyword evidence="4" id="KW-0808">Transferase</keyword>
<comment type="catalytic activity">
    <reaction evidence="9">
        <text>L-seryl-[protein] + ATP = O-phospho-L-seryl-[protein] + ADP + H(+)</text>
        <dbReference type="Rhea" id="RHEA:17989"/>
        <dbReference type="Rhea" id="RHEA-COMP:9863"/>
        <dbReference type="Rhea" id="RHEA-COMP:11604"/>
        <dbReference type="ChEBI" id="CHEBI:15378"/>
        <dbReference type="ChEBI" id="CHEBI:29999"/>
        <dbReference type="ChEBI" id="CHEBI:30616"/>
        <dbReference type="ChEBI" id="CHEBI:83421"/>
        <dbReference type="ChEBI" id="CHEBI:456216"/>
        <dbReference type="EC" id="2.7.11.11"/>
    </reaction>
</comment>
<keyword evidence="3" id="KW-0597">Phosphoprotein</keyword>
<dbReference type="InterPro" id="IPR008271">
    <property type="entry name" value="Ser/Thr_kinase_AS"/>
</dbReference>
<evidence type="ECO:0000313" key="14">
    <source>
        <dbReference type="EMBL" id="WUR03155.1"/>
    </source>
</evidence>
<evidence type="ECO:0000256" key="4">
    <source>
        <dbReference type="ARBA" id="ARBA00022679"/>
    </source>
</evidence>
<evidence type="ECO:0000256" key="8">
    <source>
        <dbReference type="ARBA" id="ARBA00047292"/>
    </source>
</evidence>
<evidence type="ECO:0000259" key="13">
    <source>
        <dbReference type="PROSITE" id="PS51285"/>
    </source>
</evidence>
<reference evidence="14" key="1">
    <citation type="journal article" date="2024" name="BMC Genomics">
        <title>Functional annotation of a divergent genome using sequence and structure-based similarity.</title>
        <authorList>
            <person name="Svedberg D."/>
            <person name="Winiger R.R."/>
            <person name="Berg A."/>
            <person name="Sharma H."/>
            <person name="Tellgren-Roth C."/>
            <person name="Debrunner-Vossbrinck B.A."/>
            <person name="Vossbrinck C.R."/>
            <person name="Barandun J."/>
        </authorList>
    </citation>
    <scope>NUCLEOTIDE SEQUENCE</scope>
    <source>
        <strain evidence="14">Illinois isolate</strain>
    </source>
</reference>
<dbReference type="InterPro" id="IPR017441">
    <property type="entry name" value="Protein_kinase_ATP_BS"/>
</dbReference>
<accession>A0AAX4JB29</accession>
<keyword evidence="15" id="KW-1185">Reference proteome</keyword>
<proteinExistence type="inferred from homology"/>
<dbReference type="InterPro" id="IPR045270">
    <property type="entry name" value="STKc_AGC"/>
</dbReference>
<evidence type="ECO:0000256" key="1">
    <source>
        <dbReference type="ARBA" id="ARBA00012444"/>
    </source>
</evidence>
<dbReference type="RefSeq" id="XP_065329300.1">
    <property type="nucleotide sequence ID" value="XM_065473228.1"/>
</dbReference>
<evidence type="ECO:0000259" key="12">
    <source>
        <dbReference type="PROSITE" id="PS50011"/>
    </source>
</evidence>
<dbReference type="EC" id="2.7.11.11" evidence="1"/>
<evidence type="ECO:0000256" key="10">
    <source>
        <dbReference type="PROSITE-ProRule" id="PRU10141"/>
    </source>
</evidence>
<comment type="similarity">
    <text evidence="11">Belongs to the protein kinase superfamily.</text>
</comment>
<feature type="binding site" evidence="10">
    <location>
        <position position="37"/>
    </location>
    <ligand>
        <name>ATP</name>
        <dbReference type="ChEBI" id="CHEBI:30616"/>
    </ligand>
</feature>
<organism evidence="14 15">
    <name type="scientific">Vairimorpha necatrix</name>
    <dbReference type="NCBI Taxonomy" id="6039"/>
    <lineage>
        <taxon>Eukaryota</taxon>
        <taxon>Fungi</taxon>
        <taxon>Fungi incertae sedis</taxon>
        <taxon>Microsporidia</taxon>
        <taxon>Nosematidae</taxon>
        <taxon>Vairimorpha</taxon>
    </lineage>
</organism>
<dbReference type="Gene3D" id="3.30.200.20">
    <property type="entry name" value="Phosphorylase Kinase, domain 1"/>
    <property type="match status" value="1"/>
</dbReference>
<evidence type="ECO:0000256" key="6">
    <source>
        <dbReference type="ARBA" id="ARBA00022777"/>
    </source>
</evidence>
<dbReference type="CDD" id="cd05123">
    <property type="entry name" value="STKc_AGC"/>
    <property type="match status" value="1"/>
</dbReference>
<dbReference type="PROSITE" id="PS51285">
    <property type="entry name" value="AGC_KINASE_CTER"/>
    <property type="match status" value="1"/>
</dbReference>
<dbReference type="GO" id="GO:0005524">
    <property type="term" value="F:ATP binding"/>
    <property type="evidence" value="ECO:0007669"/>
    <property type="project" value="UniProtKB-UniRule"/>
</dbReference>
<dbReference type="SMART" id="SM00220">
    <property type="entry name" value="S_TKc"/>
    <property type="match status" value="1"/>
</dbReference>
<keyword evidence="2 11" id="KW-0723">Serine/threonine-protein kinase</keyword>
<dbReference type="InterPro" id="IPR011009">
    <property type="entry name" value="Kinase-like_dom_sf"/>
</dbReference>
<dbReference type="GO" id="GO:0004691">
    <property type="term" value="F:cAMP-dependent protein kinase activity"/>
    <property type="evidence" value="ECO:0007669"/>
    <property type="project" value="UniProtKB-EC"/>
</dbReference>
<feature type="domain" description="AGC-kinase C-terminal" evidence="13">
    <location>
        <begin position="262"/>
        <end position="316"/>
    </location>
</feature>
<evidence type="ECO:0000256" key="11">
    <source>
        <dbReference type="RuleBase" id="RU000304"/>
    </source>
</evidence>
<dbReference type="PANTHER" id="PTHR24353">
    <property type="entry name" value="CYCLIC NUCLEOTIDE-DEPENDENT PROTEIN KINASE"/>
    <property type="match status" value="1"/>
</dbReference>
<dbReference type="KEGG" id="vnx:VNE69_03364"/>
<dbReference type="Pfam" id="PF00069">
    <property type="entry name" value="Pkinase"/>
    <property type="match status" value="1"/>
</dbReference>